<accession>A0A371CH17</accession>
<keyword evidence="3" id="KW-1185">Reference proteome</keyword>
<evidence type="ECO:0000256" key="1">
    <source>
        <dbReference type="SAM" id="MobiDB-lite"/>
    </source>
</evidence>
<feature type="region of interest" description="Disordered" evidence="1">
    <location>
        <begin position="38"/>
        <end position="60"/>
    </location>
</feature>
<dbReference type="AlphaFoldDB" id="A0A371CH17"/>
<proteinExistence type="predicted"/>
<protein>
    <submittedName>
        <fullName evidence="2">Uncharacterized protein</fullName>
    </submittedName>
</protein>
<dbReference type="EMBL" id="KZ857756">
    <property type="protein sequence ID" value="RDX39551.1"/>
    <property type="molecule type" value="Genomic_DNA"/>
</dbReference>
<evidence type="ECO:0000313" key="2">
    <source>
        <dbReference type="EMBL" id="RDX39551.1"/>
    </source>
</evidence>
<sequence>MISAADAPSSVVCRASPFFPLCTAASMYRRRRRACTPPRGTVGTHCTQLLPSGTPDGANW</sequence>
<name>A0A371CH17_9APHY</name>
<organism evidence="2 3">
    <name type="scientific">Lentinus brumalis</name>
    <dbReference type="NCBI Taxonomy" id="2498619"/>
    <lineage>
        <taxon>Eukaryota</taxon>
        <taxon>Fungi</taxon>
        <taxon>Dikarya</taxon>
        <taxon>Basidiomycota</taxon>
        <taxon>Agaricomycotina</taxon>
        <taxon>Agaricomycetes</taxon>
        <taxon>Polyporales</taxon>
        <taxon>Polyporaceae</taxon>
        <taxon>Lentinus</taxon>
    </lineage>
</organism>
<reference evidence="2 3" key="1">
    <citation type="journal article" date="2018" name="Biotechnol. Biofuels">
        <title>Integrative visual omics of the white-rot fungus Polyporus brumalis exposes the biotechnological potential of its oxidative enzymes for delignifying raw plant biomass.</title>
        <authorList>
            <person name="Miyauchi S."/>
            <person name="Rancon A."/>
            <person name="Drula E."/>
            <person name="Hage H."/>
            <person name="Chaduli D."/>
            <person name="Favel A."/>
            <person name="Grisel S."/>
            <person name="Henrissat B."/>
            <person name="Herpoel-Gimbert I."/>
            <person name="Ruiz-Duenas F.J."/>
            <person name="Chevret D."/>
            <person name="Hainaut M."/>
            <person name="Lin J."/>
            <person name="Wang M."/>
            <person name="Pangilinan J."/>
            <person name="Lipzen A."/>
            <person name="Lesage-Meessen L."/>
            <person name="Navarro D."/>
            <person name="Riley R."/>
            <person name="Grigoriev I.V."/>
            <person name="Zhou S."/>
            <person name="Raouche S."/>
            <person name="Rosso M.N."/>
        </authorList>
    </citation>
    <scope>NUCLEOTIDE SEQUENCE [LARGE SCALE GENOMIC DNA]</scope>
    <source>
        <strain evidence="2 3">BRFM 1820</strain>
    </source>
</reference>
<gene>
    <name evidence="2" type="ORF">OH76DRAFT_1413489</name>
</gene>
<dbReference type="Proteomes" id="UP000256964">
    <property type="component" value="Unassembled WGS sequence"/>
</dbReference>
<evidence type="ECO:0000313" key="3">
    <source>
        <dbReference type="Proteomes" id="UP000256964"/>
    </source>
</evidence>